<feature type="region of interest" description="Disordered" evidence="1">
    <location>
        <begin position="1"/>
        <end position="85"/>
    </location>
</feature>
<dbReference type="EMBL" id="HBHJ01023251">
    <property type="protein sequence ID" value="CAD9701319.1"/>
    <property type="molecule type" value="Transcribed_RNA"/>
</dbReference>
<dbReference type="AlphaFoldDB" id="A0A7S2SJS9"/>
<gene>
    <name evidence="2" type="ORF">RMAR1173_LOCUS15303</name>
</gene>
<accession>A0A7S2SJS9</accession>
<feature type="compositionally biased region" description="Basic and acidic residues" evidence="1">
    <location>
        <begin position="25"/>
        <end position="35"/>
    </location>
</feature>
<proteinExistence type="predicted"/>
<feature type="compositionally biased region" description="Acidic residues" evidence="1">
    <location>
        <begin position="1"/>
        <end position="24"/>
    </location>
</feature>
<sequence>MDEDDEEVDEEEEDEEEPTWEERDDGAGSKRDHQHGAPTMDLLGAVPKSRSREEPDNSPPEPSGGPREATVGVPLTRQDSDNADADFRRMFAKQQEDQDYQEMDEEAAFHRFQQDLLC</sequence>
<name>A0A7S2SJS9_9STRA</name>
<evidence type="ECO:0000256" key="1">
    <source>
        <dbReference type="SAM" id="MobiDB-lite"/>
    </source>
</evidence>
<reference evidence="2" key="1">
    <citation type="submission" date="2021-01" db="EMBL/GenBank/DDBJ databases">
        <authorList>
            <person name="Corre E."/>
            <person name="Pelletier E."/>
            <person name="Niang G."/>
            <person name="Scheremetjew M."/>
            <person name="Finn R."/>
            <person name="Kale V."/>
            <person name="Holt S."/>
            <person name="Cochrane G."/>
            <person name="Meng A."/>
            <person name="Brown T."/>
            <person name="Cohen L."/>
        </authorList>
    </citation>
    <scope>NUCLEOTIDE SEQUENCE</scope>
    <source>
        <strain evidence="2">CCMP1243</strain>
    </source>
</reference>
<protein>
    <submittedName>
        <fullName evidence="2">Uncharacterized protein</fullName>
    </submittedName>
</protein>
<evidence type="ECO:0000313" key="2">
    <source>
        <dbReference type="EMBL" id="CAD9701319.1"/>
    </source>
</evidence>
<organism evidence="2">
    <name type="scientific">Rhizochromulina marina</name>
    <dbReference type="NCBI Taxonomy" id="1034831"/>
    <lineage>
        <taxon>Eukaryota</taxon>
        <taxon>Sar</taxon>
        <taxon>Stramenopiles</taxon>
        <taxon>Ochrophyta</taxon>
        <taxon>Dictyochophyceae</taxon>
        <taxon>Rhizochromulinales</taxon>
        <taxon>Rhizochromulina</taxon>
    </lineage>
</organism>